<proteinExistence type="predicted"/>
<dbReference type="Gene3D" id="3.40.50.1820">
    <property type="entry name" value="alpha/beta hydrolase"/>
    <property type="match status" value="1"/>
</dbReference>
<name>A0A6P1YK12_9HYPH</name>
<dbReference type="InterPro" id="IPR010662">
    <property type="entry name" value="RBBP9/YdeN"/>
</dbReference>
<dbReference type="GO" id="GO:0016787">
    <property type="term" value="F:hydrolase activity"/>
    <property type="evidence" value="ECO:0007669"/>
    <property type="project" value="UniProtKB-KW"/>
</dbReference>
<dbReference type="AlphaFoldDB" id="A0A6P1YK12"/>
<keyword evidence="1" id="KW-0378">Hydrolase</keyword>
<dbReference type="KEGG" id="apra:G3A50_04505"/>
<protein>
    <submittedName>
        <fullName evidence="1">Alpha/beta hydrolase</fullName>
    </submittedName>
</protein>
<accession>A0A6P1YK12</accession>
<dbReference type="RefSeq" id="WP_163074147.1">
    <property type="nucleotide sequence ID" value="NZ_CP048630.1"/>
</dbReference>
<reference evidence="1 2" key="1">
    <citation type="submission" date="2020-02" db="EMBL/GenBank/DDBJ databases">
        <authorList>
            <person name="Li G."/>
        </authorList>
    </citation>
    <scope>NUCLEOTIDE SEQUENCE [LARGE SCALE GENOMIC DNA]</scope>
    <source>
        <strain evidence="1 2">DSM 102029</strain>
    </source>
</reference>
<sequence>MPVDFSSFDFLMVPGRENASADHWQSHWLGAFPNSSRLLQDDWSRPRLDAWTGRLGTAIAAAPRRVVLVGHSVGVATIIRWAAASPDRARSKVAAAFLAAPTNVDDPDASFDLVRNFGPMPLERLPFPALVVASRDDPRVRFPQAEAFATAWGADFADVGELGHIGSAAKLGIWPHGLLLLGGLLGRI</sequence>
<keyword evidence="2" id="KW-1185">Reference proteome</keyword>
<dbReference type="SUPFAM" id="SSF53474">
    <property type="entry name" value="alpha/beta-Hydrolases"/>
    <property type="match status" value="1"/>
</dbReference>
<dbReference type="Pfam" id="PF06821">
    <property type="entry name" value="Ser_hydrolase"/>
    <property type="match status" value="1"/>
</dbReference>
<dbReference type="EMBL" id="CP048630">
    <property type="protein sequence ID" value="QIB33056.1"/>
    <property type="molecule type" value="Genomic_DNA"/>
</dbReference>
<evidence type="ECO:0000313" key="1">
    <source>
        <dbReference type="EMBL" id="QIB33056.1"/>
    </source>
</evidence>
<dbReference type="InterPro" id="IPR029058">
    <property type="entry name" value="AB_hydrolase_fold"/>
</dbReference>
<dbReference type="Proteomes" id="UP000464751">
    <property type="component" value="Chromosome"/>
</dbReference>
<organism evidence="1 2">
    <name type="scientific">Ancylobacter pratisalsi</name>
    <dbReference type="NCBI Taxonomy" id="1745854"/>
    <lineage>
        <taxon>Bacteria</taxon>
        <taxon>Pseudomonadati</taxon>
        <taxon>Pseudomonadota</taxon>
        <taxon>Alphaproteobacteria</taxon>
        <taxon>Hyphomicrobiales</taxon>
        <taxon>Xanthobacteraceae</taxon>
        <taxon>Ancylobacter</taxon>
    </lineage>
</organism>
<evidence type="ECO:0000313" key="2">
    <source>
        <dbReference type="Proteomes" id="UP000464751"/>
    </source>
</evidence>
<gene>
    <name evidence="1" type="ORF">G3A50_04505</name>
</gene>